<accession>A0ACA9Y2G9</accession>
<evidence type="ECO:0000313" key="2">
    <source>
        <dbReference type="Proteomes" id="UP001152531"/>
    </source>
</evidence>
<gene>
    <name evidence="1" type="ORF">CLIB1444_02S02036</name>
</gene>
<dbReference type="Proteomes" id="UP001152531">
    <property type="component" value="Unassembled WGS sequence"/>
</dbReference>
<organism evidence="1 2">
    <name type="scientific">[Candida] jaroonii</name>
    <dbReference type="NCBI Taxonomy" id="467808"/>
    <lineage>
        <taxon>Eukaryota</taxon>
        <taxon>Fungi</taxon>
        <taxon>Dikarya</taxon>
        <taxon>Ascomycota</taxon>
        <taxon>Saccharomycotina</taxon>
        <taxon>Pichiomycetes</taxon>
        <taxon>Debaryomycetaceae</taxon>
        <taxon>Yamadazyma</taxon>
    </lineage>
</organism>
<protein>
    <submittedName>
        <fullName evidence="1">Uncharacterized protein</fullName>
    </submittedName>
</protein>
<dbReference type="EMBL" id="CALSDN010000002">
    <property type="protein sequence ID" value="CAH6719149.1"/>
    <property type="molecule type" value="Genomic_DNA"/>
</dbReference>
<sequence>MFKDQSLGIAASVFLALFVLYTVNSVFIIMKNGLKSRFTSLGVYGLIRIGGQIAGIGFAINGFSNTSWFIAYIILGAEGFIMLIVGNLIFLINEHNNAWGSSYLTKKFIRGIKGKMGIDRLIHLLVIPANVCIIYSGVLLSKDDLTAADAAKSKSLRTAGVIILLAQIVLISAFTLHTFFVAKLRNPVMYCLLFIMPFILMRGIYGILAVYVPSMNYFSYETYLNGNKTLVTIFEYVLGTTMEFITALTLMNTHWIKRYTDPKVSASNSDESLEKDVV</sequence>
<comment type="caution">
    <text evidence="1">The sequence shown here is derived from an EMBL/GenBank/DDBJ whole genome shotgun (WGS) entry which is preliminary data.</text>
</comment>
<keyword evidence="2" id="KW-1185">Reference proteome</keyword>
<evidence type="ECO:0000313" key="1">
    <source>
        <dbReference type="EMBL" id="CAH6719149.1"/>
    </source>
</evidence>
<name>A0ACA9Y2G9_9ASCO</name>
<reference evidence="1" key="1">
    <citation type="submission" date="2022-06" db="EMBL/GenBank/DDBJ databases">
        <authorList>
            <person name="Legras J.-L."/>
            <person name="Devillers H."/>
            <person name="Grondin C."/>
        </authorList>
    </citation>
    <scope>NUCLEOTIDE SEQUENCE</scope>
    <source>
        <strain evidence="1">CLIB 1444</strain>
    </source>
</reference>
<proteinExistence type="predicted"/>